<reference evidence="9 10" key="1">
    <citation type="journal article" date="2018" name="PLoS ONE">
        <title>The draft genome of Kipferlia bialata reveals reductive genome evolution in fornicate parasites.</title>
        <authorList>
            <person name="Tanifuji G."/>
            <person name="Takabayashi S."/>
            <person name="Kume K."/>
            <person name="Takagi M."/>
            <person name="Nakayama T."/>
            <person name="Kamikawa R."/>
            <person name="Inagaki Y."/>
            <person name="Hashimoto T."/>
        </authorList>
    </citation>
    <scope>NUCLEOTIDE SEQUENCE [LARGE SCALE GENOMIC DNA]</scope>
    <source>
        <strain evidence="9">NY0173</strain>
    </source>
</reference>
<dbReference type="Proteomes" id="UP000265618">
    <property type="component" value="Unassembled WGS sequence"/>
</dbReference>
<dbReference type="PANTHER" id="PTHR21547:SF0">
    <property type="entry name" value="CLUSTERIN-ASSOCIATED PROTEIN 1"/>
    <property type="match status" value="1"/>
</dbReference>
<protein>
    <submittedName>
        <fullName evidence="9">Clusterin-associated protein-1</fullName>
    </submittedName>
</protein>
<comment type="caution">
    <text evidence="9">The sequence shown here is derived from an EMBL/GenBank/DDBJ whole genome shotgun (WGS) entry which is preliminary data.</text>
</comment>
<accession>A0A391NXE7</accession>
<evidence type="ECO:0000313" key="10">
    <source>
        <dbReference type="Proteomes" id="UP000265618"/>
    </source>
</evidence>
<dbReference type="GO" id="GO:0060271">
    <property type="term" value="P:cilium assembly"/>
    <property type="evidence" value="ECO:0007669"/>
    <property type="project" value="TreeGrafter"/>
</dbReference>
<dbReference type="GO" id="GO:0005929">
    <property type="term" value="C:cilium"/>
    <property type="evidence" value="ECO:0007669"/>
    <property type="project" value="UniProtKB-SubCell"/>
</dbReference>
<evidence type="ECO:0000256" key="6">
    <source>
        <dbReference type="ARBA" id="ARBA00023273"/>
    </source>
</evidence>
<organism evidence="9 10">
    <name type="scientific">Kipferlia bialata</name>
    <dbReference type="NCBI Taxonomy" id="797122"/>
    <lineage>
        <taxon>Eukaryota</taxon>
        <taxon>Metamonada</taxon>
        <taxon>Carpediemonas-like organisms</taxon>
        <taxon>Kipferlia</taxon>
    </lineage>
</organism>
<dbReference type="Pfam" id="PF10234">
    <property type="entry name" value="Cluap1"/>
    <property type="match status" value="1"/>
</dbReference>
<feature type="region of interest" description="Disordered" evidence="8">
    <location>
        <begin position="266"/>
        <end position="370"/>
    </location>
</feature>
<gene>
    <name evidence="9" type="ORF">KIPB_012042</name>
</gene>
<evidence type="ECO:0000256" key="5">
    <source>
        <dbReference type="ARBA" id="ARBA00023069"/>
    </source>
</evidence>
<sequence length="394" mass="42987">MAQIAKFLLELLCPSSPLFVAYQTPEERSHFVAQVVTIATTKAHVMIVPKRLYSSGPKCVRELLKLAAPLSNALIRQPSLPSLPAMAKKAQRGGTVAEERLPSLSSSMTRLSHVAAELVGLLDSSSNLPWAIASSSSADISAQQLRKGVEGRIDQSRQDLVRLETEIRTRETEKKRIESVLEKNENQARRLQERLQTMRNVRPVFSEEFEAYETRLRDLYSKYTSLFTSLAAVNAQIKANEPAPVKKKTQTRDVYFLAQKPSHAIEGVVSDSGEESLSARSESNPSEASASESSEDESESESEVSSGGSYSYSDSETEATDSQASSGSSDDTHLGDHEDDLLPTTMESLDAHPVDMDGLGGHDEFGSFKADDYMDMGGANGFGLDGGMEDDFGY</sequence>
<evidence type="ECO:0000256" key="2">
    <source>
        <dbReference type="ARBA" id="ARBA00008340"/>
    </source>
</evidence>
<dbReference type="AlphaFoldDB" id="A0A391NXE7"/>
<dbReference type="InterPro" id="IPR019366">
    <property type="entry name" value="Clusterin-associated_protein-1"/>
</dbReference>
<dbReference type="GO" id="GO:0030992">
    <property type="term" value="C:intraciliary transport particle B"/>
    <property type="evidence" value="ECO:0007669"/>
    <property type="project" value="TreeGrafter"/>
</dbReference>
<keyword evidence="6" id="KW-0966">Cell projection</keyword>
<keyword evidence="3" id="KW-0970">Cilium biogenesis/degradation</keyword>
<dbReference type="GO" id="GO:0005815">
    <property type="term" value="C:microtubule organizing center"/>
    <property type="evidence" value="ECO:0007669"/>
    <property type="project" value="TreeGrafter"/>
</dbReference>
<feature type="compositionally biased region" description="Polar residues" evidence="8">
    <location>
        <begin position="320"/>
        <end position="329"/>
    </location>
</feature>
<evidence type="ECO:0000313" key="9">
    <source>
        <dbReference type="EMBL" id="GCA63818.1"/>
    </source>
</evidence>
<keyword evidence="5" id="KW-0969">Cilium</keyword>
<proteinExistence type="inferred from homology"/>
<dbReference type="EMBL" id="BDIP01005159">
    <property type="protein sequence ID" value="GCA63818.1"/>
    <property type="molecule type" value="Genomic_DNA"/>
</dbReference>
<comment type="subcellular location">
    <subcellularLocation>
        <location evidence="1">Cell projection</location>
        <location evidence="1">Cilium</location>
    </subcellularLocation>
</comment>
<keyword evidence="10" id="KW-1185">Reference proteome</keyword>
<dbReference type="PANTHER" id="PTHR21547">
    <property type="entry name" value="CLUSTERIN ASSOCIATED PROTEIN 1"/>
    <property type="match status" value="1"/>
</dbReference>
<feature type="compositionally biased region" description="Low complexity" evidence="8">
    <location>
        <begin position="303"/>
        <end position="314"/>
    </location>
</feature>
<evidence type="ECO:0000256" key="3">
    <source>
        <dbReference type="ARBA" id="ARBA00022794"/>
    </source>
</evidence>
<feature type="compositionally biased region" description="Acidic residues" evidence="8">
    <location>
        <begin position="293"/>
        <end position="302"/>
    </location>
</feature>
<dbReference type="OrthoDB" id="438545at2759"/>
<keyword evidence="4 7" id="KW-0175">Coiled coil</keyword>
<feature type="compositionally biased region" description="Low complexity" evidence="8">
    <location>
        <begin position="281"/>
        <end position="292"/>
    </location>
</feature>
<feature type="coiled-coil region" evidence="7">
    <location>
        <begin position="146"/>
        <end position="201"/>
    </location>
</feature>
<feature type="compositionally biased region" description="Basic and acidic residues" evidence="8">
    <location>
        <begin position="349"/>
        <end position="370"/>
    </location>
</feature>
<evidence type="ECO:0000256" key="7">
    <source>
        <dbReference type="SAM" id="Coils"/>
    </source>
</evidence>
<evidence type="ECO:0000256" key="4">
    <source>
        <dbReference type="ARBA" id="ARBA00023054"/>
    </source>
</evidence>
<evidence type="ECO:0000256" key="1">
    <source>
        <dbReference type="ARBA" id="ARBA00004138"/>
    </source>
</evidence>
<name>A0A391NXE7_9EUKA</name>
<comment type="similarity">
    <text evidence="2">Belongs to the CLUAP1 family.</text>
</comment>
<evidence type="ECO:0000256" key="8">
    <source>
        <dbReference type="SAM" id="MobiDB-lite"/>
    </source>
</evidence>